<gene>
    <name evidence="13" type="ORF">CUNI_LOCUS20002</name>
</gene>
<dbReference type="InterPro" id="IPR039143">
    <property type="entry name" value="GNPNAT1-like"/>
</dbReference>
<comment type="subunit">
    <text evidence="5">Homodimer.</text>
</comment>
<dbReference type="SUPFAM" id="SSF55729">
    <property type="entry name" value="Acyl-CoA N-acyltransferases (Nat)"/>
    <property type="match status" value="1"/>
</dbReference>
<evidence type="ECO:0000256" key="1">
    <source>
        <dbReference type="ARBA" id="ARBA00004184"/>
    </source>
</evidence>
<keyword evidence="9 11" id="KW-0012">Acyltransferase</keyword>
<evidence type="ECO:0000313" key="14">
    <source>
        <dbReference type="Proteomes" id="UP000678393"/>
    </source>
</evidence>
<evidence type="ECO:0000256" key="7">
    <source>
        <dbReference type="ARBA" id="ARBA00022824"/>
    </source>
</evidence>
<dbReference type="PROSITE" id="PS51186">
    <property type="entry name" value="GNAT"/>
    <property type="match status" value="1"/>
</dbReference>
<dbReference type="GO" id="GO:0004343">
    <property type="term" value="F:glucosamine 6-phosphate N-acetyltransferase activity"/>
    <property type="evidence" value="ECO:0007669"/>
    <property type="project" value="UniProtKB-UniRule"/>
</dbReference>
<dbReference type="Pfam" id="PF00583">
    <property type="entry name" value="Acetyltransf_1"/>
    <property type="match status" value="1"/>
</dbReference>
<dbReference type="InterPro" id="IPR016181">
    <property type="entry name" value="Acyl_CoA_acyltransferase"/>
</dbReference>
<evidence type="ECO:0000256" key="10">
    <source>
        <dbReference type="ARBA" id="ARBA00048964"/>
    </source>
</evidence>
<comment type="similarity">
    <text evidence="4 11">Belongs to the acetyltransferase family. GNA1 subfamily.</text>
</comment>
<dbReference type="AlphaFoldDB" id="A0A8S3ZZS3"/>
<proteinExistence type="inferred from homology"/>
<feature type="domain" description="N-acetyltransferase" evidence="12">
    <location>
        <begin position="45"/>
        <end position="192"/>
    </location>
</feature>
<dbReference type="EC" id="2.3.1.4" evidence="11"/>
<keyword evidence="6 11" id="KW-0808">Transferase</keyword>
<comment type="caution">
    <text evidence="13">The sequence shown here is derived from an EMBL/GenBank/DDBJ whole genome shotgun (WGS) entry which is preliminary data.</text>
</comment>
<accession>A0A8S3ZZS3</accession>
<evidence type="ECO:0000256" key="8">
    <source>
        <dbReference type="ARBA" id="ARBA00023136"/>
    </source>
</evidence>
<dbReference type="PANTHER" id="PTHR13355:SF11">
    <property type="entry name" value="GLUCOSAMINE 6-PHOSPHATE N-ACETYLTRANSFERASE"/>
    <property type="match status" value="1"/>
</dbReference>
<evidence type="ECO:0000256" key="4">
    <source>
        <dbReference type="ARBA" id="ARBA00006048"/>
    </source>
</evidence>
<dbReference type="GO" id="GO:0006048">
    <property type="term" value="P:UDP-N-acetylglucosamine biosynthetic process"/>
    <property type="evidence" value="ECO:0007669"/>
    <property type="project" value="UniProtKB-UniRule"/>
</dbReference>
<keyword evidence="14" id="KW-1185">Reference proteome</keyword>
<evidence type="ECO:0000256" key="3">
    <source>
        <dbReference type="ARBA" id="ARBA00004832"/>
    </source>
</evidence>
<dbReference type="PANTHER" id="PTHR13355">
    <property type="entry name" value="GLUCOSAMINE 6-PHOSPHATE N-ACETYLTRANSFERASE"/>
    <property type="match status" value="1"/>
</dbReference>
<name>A0A8S3ZZS3_9EUPU</name>
<comment type="pathway">
    <text evidence="3 11">Nucleotide-sugar biosynthesis; UDP-N-acetyl-alpha-D-glucosamine biosynthesis; N-acetyl-alpha-D-glucosamine 1-phosphate from alpha-D-glucosamine 6-phosphate (route I): step 1/2.</text>
</comment>
<dbReference type="FunFam" id="3.40.630.30:FF:000048">
    <property type="entry name" value="Glucosamine 6-phosphate N-acetyltransferase"/>
    <property type="match status" value="1"/>
</dbReference>
<organism evidence="13 14">
    <name type="scientific">Candidula unifasciata</name>
    <dbReference type="NCBI Taxonomy" id="100452"/>
    <lineage>
        <taxon>Eukaryota</taxon>
        <taxon>Metazoa</taxon>
        <taxon>Spiralia</taxon>
        <taxon>Lophotrochozoa</taxon>
        <taxon>Mollusca</taxon>
        <taxon>Gastropoda</taxon>
        <taxon>Heterobranchia</taxon>
        <taxon>Euthyneura</taxon>
        <taxon>Panpulmonata</taxon>
        <taxon>Eupulmonata</taxon>
        <taxon>Stylommatophora</taxon>
        <taxon>Helicina</taxon>
        <taxon>Helicoidea</taxon>
        <taxon>Geomitridae</taxon>
        <taxon>Candidula</taxon>
    </lineage>
</organism>
<evidence type="ECO:0000256" key="5">
    <source>
        <dbReference type="ARBA" id="ARBA00011738"/>
    </source>
</evidence>
<comment type="subcellular location">
    <subcellularLocation>
        <location evidence="1">Endomembrane system</location>
        <topology evidence="1">Peripheral membrane protein</topology>
    </subcellularLocation>
    <subcellularLocation>
        <location evidence="2">Endoplasmic reticulum membrane</location>
    </subcellularLocation>
</comment>
<protein>
    <recommendedName>
        <fullName evidence="11">Glucosamine 6-phosphate N-acetyltransferase</fullName>
        <ecNumber evidence="11">2.3.1.4</ecNumber>
    </recommendedName>
</protein>
<dbReference type="Gene3D" id="3.40.630.30">
    <property type="match status" value="1"/>
</dbReference>
<evidence type="ECO:0000313" key="13">
    <source>
        <dbReference type="EMBL" id="CAG5134444.1"/>
    </source>
</evidence>
<evidence type="ECO:0000256" key="11">
    <source>
        <dbReference type="RuleBase" id="RU365086"/>
    </source>
</evidence>
<dbReference type="EMBL" id="CAJHNH020007201">
    <property type="protein sequence ID" value="CAG5134444.1"/>
    <property type="molecule type" value="Genomic_DNA"/>
</dbReference>
<keyword evidence="7" id="KW-0256">Endoplasmic reticulum</keyword>
<dbReference type="Proteomes" id="UP000678393">
    <property type="component" value="Unassembled WGS sequence"/>
</dbReference>
<dbReference type="OrthoDB" id="10039976at2759"/>
<evidence type="ECO:0000256" key="6">
    <source>
        <dbReference type="ARBA" id="ARBA00022679"/>
    </source>
</evidence>
<evidence type="ECO:0000256" key="9">
    <source>
        <dbReference type="ARBA" id="ARBA00023315"/>
    </source>
</evidence>
<dbReference type="CDD" id="cd04301">
    <property type="entry name" value="NAT_SF"/>
    <property type="match status" value="1"/>
</dbReference>
<keyword evidence="8" id="KW-0472">Membrane</keyword>
<dbReference type="InterPro" id="IPR000182">
    <property type="entry name" value="GNAT_dom"/>
</dbReference>
<comment type="catalytic activity">
    <reaction evidence="10 11">
        <text>D-glucosamine 6-phosphate + acetyl-CoA = N-acetyl-D-glucosamine 6-phosphate + CoA + H(+)</text>
        <dbReference type="Rhea" id="RHEA:10292"/>
        <dbReference type="ChEBI" id="CHEBI:15378"/>
        <dbReference type="ChEBI" id="CHEBI:57287"/>
        <dbReference type="ChEBI" id="CHEBI:57288"/>
        <dbReference type="ChEBI" id="CHEBI:57513"/>
        <dbReference type="ChEBI" id="CHEBI:58725"/>
        <dbReference type="EC" id="2.3.1.4"/>
    </reaction>
</comment>
<dbReference type="GO" id="GO:0005789">
    <property type="term" value="C:endoplasmic reticulum membrane"/>
    <property type="evidence" value="ECO:0007669"/>
    <property type="project" value="UniProtKB-SubCell"/>
</dbReference>
<evidence type="ECO:0000256" key="2">
    <source>
        <dbReference type="ARBA" id="ARBA00004586"/>
    </source>
</evidence>
<evidence type="ECO:0000259" key="12">
    <source>
        <dbReference type="PROSITE" id="PS51186"/>
    </source>
</evidence>
<sequence length="192" mass="21920">MTDFVEKDCQETPLFDPRILLRLDPSKFKAGYKNGVSPLHPGEHLHIRPLSIGDYEKGYLDLLKQLTAVGDVSKEDFIGRFSQMKSCEDTYFIVVIEDLKSGQIIGSATLVKEQKFIHHVSSRGRVEDVIVSDLYRGQQLGKILLDVLVALSQDLGCYKVSLECKDKNVEFYTQFGFQKTEGQNFMQLRFFD</sequence>
<reference evidence="13" key="1">
    <citation type="submission" date="2021-04" db="EMBL/GenBank/DDBJ databases">
        <authorList>
            <consortium name="Molecular Ecology Group"/>
        </authorList>
    </citation>
    <scope>NUCLEOTIDE SEQUENCE</scope>
</reference>